<evidence type="ECO:0008006" key="3">
    <source>
        <dbReference type="Google" id="ProtNLM"/>
    </source>
</evidence>
<organism evidence="1 2">
    <name type="scientific">Filimonas zeae</name>
    <dbReference type="NCBI Taxonomy" id="1737353"/>
    <lineage>
        <taxon>Bacteria</taxon>
        <taxon>Pseudomonadati</taxon>
        <taxon>Bacteroidota</taxon>
        <taxon>Chitinophagia</taxon>
        <taxon>Chitinophagales</taxon>
        <taxon>Chitinophagaceae</taxon>
        <taxon>Filimonas</taxon>
    </lineage>
</organism>
<evidence type="ECO:0000313" key="1">
    <source>
        <dbReference type="EMBL" id="GGH71300.1"/>
    </source>
</evidence>
<protein>
    <recommendedName>
        <fullName evidence="3">TIGR02391 family protein</fullName>
    </recommendedName>
</protein>
<reference evidence="1" key="1">
    <citation type="journal article" date="2014" name="Int. J. Syst. Evol. Microbiol.">
        <title>Complete genome sequence of Corynebacterium casei LMG S-19264T (=DSM 44701T), isolated from a smear-ripened cheese.</title>
        <authorList>
            <consortium name="US DOE Joint Genome Institute (JGI-PGF)"/>
            <person name="Walter F."/>
            <person name="Albersmeier A."/>
            <person name="Kalinowski J."/>
            <person name="Ruckert C."/>
        </authorList>
    </citation>
    <scope>NUCLEOTIDE SEQUENCE</scope>
    <source>
        <strain evidence="1">CGMCC 1.15290</strain>
    </source>
</reference>
<dbReference type="Proteomes" id="UP000627292">
    <property type="component" value="Unassembled WGS sequence"/>
</dbReference>
<proteinExistence type="predicted"/>
<evidence type="ECO:0000313" key="2">
    <source>
        <dbReference type="Proteomes" id="UP000627292"/>
    </source>
</evidence>
<name>A0A917MX29_9BACT</name>
<dbReference type="RefSeq" id="WP_188953724.1">
    <property type="nucleotide sequence ID" value="NZ_BMIB01000003.1"/>
</dbReference>
<reference evidence="1" key="2">
    <citation type="submission" date="2020-09" db="EMBL/GenBank/DDBJ databases">
        <authorList>
            <person name="Sun Q."/>
            <person name="Zhou Y."/>
        </authorList>
    </citation>
    <scope>NUCLEOTIDE SEQUENCE</scope>
    <source>
        <strain evidence="1">CGMCC 1.15290</strain>
    </source>
</reference>
<dbReference type="AlphaFoldDB" id="A0A917MX29"/>
<accession>A0A917MX29</accession>
<gene>
    <name evidence="1" type="ORF">GCM10011379_30500</name>
</gene>
<keyword evidence="2" id="KW-1185">Reference proteome</keyword>
<sequence>MLNQFNSNFSIVPTKEEEQGAFVQRCGYFIQLFNKLPDYDKLYDWVCLELGLNPNDVRDQNRSIFYPVKTYLNDLLPKDFLNTLKILTLLRHYYSKDVEMLGIFDKKITEIMGKASVSLGIHYKSGAFFPEGEKLLDIELVEFSMTSLSRYPNEEKDLRLALECYQKQIKNGVIENCYRCIEGLVRGLLKNNSTLIDNKPTLMRSIGLSDHWRKILAAYIEYGNEYGRHASENRHQFIDAEVEAYLYTTCLLIRLLVKFKAP</sequence>
<dbReference type="EMBL" id="BMIB01000003">
    <property type="protein sequence ID" value="GGH71300.1"/>
    <property type="molecule type" value="Genomic_DNA"/>
</dbReference>
<comment type="caution">
    <text evidence="1">The sequence shown here is derived from an EMBL/GenBank/DDBJ whole genome shotgun (WGS) entry which is preliminary data.</text>
</comment>